<dbReference type="InterPro" id="IPR029058">
    <property type="entry name" value="AB_hydrolase_fold"/>
</dbReference>
<name>A0A7W7G5V5_9ACTN</name>
<dbReference type="PANTHER" id="PTHR13136:SF11">
    <property type="entry name" value="TESTIS-EXPRESSED PROTEIN 30"/>
    <property type="match status" value="1"/>
</dbReference>
<organism evidence="2 3">
    <name type="scientific">Paractinoplanes abujensis</name>
    <dbReference type="NCBI Taxonomy" id="882441"/>
    <lineage>
        <taxon>Bacteria</taxon>
        <taxon>Bacillati</taxon>
        <taxon>Actinomycetota</taxon>
        <taxon>Actinomycetes</taxon>
        <taxon>Micromonosporales</taxon>
        <taxon>Micromonosporaceae</taxon>
        <taxon>Paractinoplanes</taxon>
    </lineage>
</organism>
<dbReference type="Gene3D" id="3.40.50.1820">
    <property type="entry name" value="alpha/beta hydrolase"/>
    <property type="match status" value="1"/>
</dbReference>
<dbReference type="SUPFAM" id="SSF53474">
    <property type="entry name" value="alpha/beta-Hydrolases"/>
    <property type="match status" value="1"/>
</dbReference>
<protein>
    <submittedName>
        <fullName evidence="2">Putative alpha/beta-hydrolase family hydrolase</fullName>
    </submittedName>
</protein>
<feature type="domain" description="KANL3/Tex30 alpha/beta hydrolase-like" evidence="1">
    <location>
        <begin position="25"/>
        <end position="156"/>
    </location>
</feature>
<comment type="caution">
    <text evidence="2">The sequence shown here is derived from an EMBL/GenBank/DDBJ whole genome shotgun (WGS) entry which is preliminary data.</text>
</comment>
<dbReference type="AlphaFoldDB" id="A0A7W7G5V5"/>
<dbReference type="GO" id="GO:0016787">
    <property type="term" value="F:hydrolase activity"/>
    <property type="evidence" value="ECO:0007669"/>
    <property type="project" value="UniProtKB-KW"/>
</dbReference>
<proteinExistence type="predicted"/>
<keyword evidence="3" id="KW-1185">Reference proteome</keyword>
<evidence type="ECO:0000259" key="1">
    <source>
        <dbReference type="Pfam" id="PF20408"/>
    </source>
</evidence>
<dbReference type="RefSeq" id="WP_184955135.1">
    <property type="nucleotide sequence ID" value="NZ_BOMC01000020.1"/>
</dbReference>
<evidence type="ECO:0000313" key="3">
    <source>
        <dbReference type="Proteomes" id="UP000542742"/>
    </source>
</evidence>
<dbReference type="EMBL" id="JACHMF010000001">
    <property type="protein sequence ID" value="MBB4696954.1"/>
    <property type="molecule type" value="Genomic_DNA"/>
</dbReference>
<reference evidence="2 3" key="1">
    <citation type="submission" date="2020-08" db="EMBL/GenBank/DDBJ databases">
        <title>Sequencing the genomes of 1000 actinobacteria strains.</title>
        <authorList>
            <person name="Klenk H.-P."/>
        </authorList>
    </citation>
    <scope>NUCLEOTIDE SEQUENCE [LARGE SCALE GENOMIC DNA]</scope>
    <source>
        <strain evidence="2 3">DSM 45518</strain>
    </source>
</reference>
<evidence type="ECO:0000313" key="2">
    <source>
        <dbReference type="EMBL" id="MBB4696954.1"/>
    </source>
</evidence>
<accession>A0A7W7G5V5</accession>
<gene>
    <name evidence="2" type="ORF">BKA14_007102</name>
</gene>
<dbReference type="InterPro" id="IPR046879">
    <property type="entry name" value="KANL3/Tex30_Abhydrolase"/>
</dbReference>
<dbReference type="PANTHER" id="PTHR13136">
    <property type="entry name" value="TESTIS DEVELOPMENT PROTEIN PRTD"/>
    <property type="match status" value="1"/>
</dbReference>
<dbReference type="Pfam" id="PF20408">
    <property type="entry name" value="Abhydrolase_11"/>
    <property type="match status" value="1"/>
</dbReference>
<sequence>MTEIETPRGPAQVRISEPAGNPVSTLMLGHGAGGGVDAPDLQAVHDAAVAAGVRVVLVTQPYRVAGRRAPAPAAQLDEAWSVVAAAVRGEAPLIVGGRSSGARVACRTAAQLGAVGVLALAFPLHPPGKPEKSRAAELPTEVPTVVLNGDRDAFGVPTGSGLVEVLVRPGATHDLRKGVAETATLAVGWLRRHGWAT</sequence>
<keyword evidence="2" id="KW-0378">Hydrolase</keyword>
<dbReference type="Proteomes" id="UP000542742">
    <property type="component" value="Unassembled WGS sequence"/>
</dbReference>
<dbReference type="InterPro" id="IPR026555">
    <property type="entry name" value="NSL3/Tex30"/>
</dbReference>